<protein>
    <submittedName>
        <fullName evidence="1">Uncharacterized protein</fullName>
    </submittedName>
</protein>
<gene>
    <name evidence="1" type="ORF">HMPREF0027_0799</name>
</gene>
<evidence type="ECO:0000313" key="1">
    <source>
        <dbReference type="EMBL" id="EFX92156.1"/>
    </source>
</evidence>
<proteinExistence type="predicted"/>
<name>E8KG32_9PAST</name>
<dbReference type="Proteomes" id="UP000005467">
    <property type="component" value="Unassembled WGS sequence"/>
</dbReference>
<comment type="caution">
    <text evidence="1">The sequence shown here is derived from an EMBL/GenBank/DDBJ whole genome shotgun (WGS) entry which is preliminary data.</text>
</comment>
<dbReference type="HOGENOM" id="CLU_3283639_0_0_6"/>
<dbReference type="AlphaFoldDB" id="E8KG32"/>
<accession>E8KG32</accession>
<dbReference type="EMBL" id="AEVG01000055">
    <property type="protein sequence ID" value="EFX92156.1"/>
    <property type="molecule type" value="Genomic_DNA"/>
</dbReference>
<keyword evidence="2" id="KW-1185">Reference proteome</keyword>
<evidence type="ECO:0000313" key="2">
    <source>
        <dbReference type="Proteomes" id="UP000005467"/>
    </source>
</evidence>
<organism evidence="1 2">
    <name type="scientific">Actinobacillus ureae ATCC 25976</name>
    <dbReference type="NCBI Taxonomy" id="887324"/>
    <lineage>
        <taxon>Bacteria</taxon>
        <taxon>Pseudomonadati</taxon>
        <taxon>Pseudomonadota</taxon>
        <taxon>Gammaproteobacteria</taxon>
        <taxon>Pasteurellales</taxon>
        <taxon>Pasteurellaceae</taxon>
        <taxon>Actinobacillus</taxon>
    </lineage>
</organism>
<reference evidence="1 2" key="1">
    <citation type="submission" date="2011-01" db="EMBL/GenBank/DDBJ databases">
        <authorList>
            <person name="Muzny D."/>
            <person name="Qin X."/>
            <person name="Deng J."/>
            <person name="Jiang H."/>
            <person name="Liu Y."/>
            <person name="Qu J."/>
            <person name="Song X.-Z."/>
            <person name="Zhang L."/>
            <person name="Thornton R."/>
            <person name="Coyle M."/>
            <person name="Francisco L."/>
            <person name="Jackson L."/>
            <person name="Javaid M."/>
            <person name="Korchina V."/>
            <person name="Kovar C."/>
            <person name="Mata R."/>
            <person name="Mathew T."/>
            <person name="Ngo R."/>
            <person name="Nguyen L."/>
            <person name="Nguyen N."/>
            <person name="Okwuonu G."/>
            <person name="Ongeri F."/>
            <person name="Pham C."/>
            <person name="Simmons D."/>
            <person name="Wilczek-Boney K."/>
            <person name="Hale W."/>
            <person name="Jakkamsetti A."/>
            <person name="Pham P."/>
            <person name="Ruth R."/>
            <person name="San Lucas F."/>
            <person name="Warren J."/>
            <person name="Zhang J."/>
            <person name="Zhao Z."/>
            <person name="Zhou C."/>
            <person name="Zhu D."/>
            <person name="Lee S."/>
            <person name="Bess C."/>
            <person name="Blankenburg K."/>
            <person name="Forbes L."/>
            <person name="Fu Q."/>
            <person name="Gubbala S."/>
            <person name="Hirani K."/>
            <person name="Jayaseelan J.C."/>
            <person name="Lara F."/>
            <person name="Munidasa M."/>
            <person name="Palculict T."/>
            <person name="Patil S."/>
            <person name="Pu L.-L."/>
            <person name="Saada N."/>
            <person name="Tang L."/>
            <person name="Weissenberger G."/>
            <person name="Zhu Y."/>
            <person name="Hemphill L."/>
            <person name="Shang Y."/>
            <person name="Youmans B."/>
            <person name="Ayvaz T."/>
            <person name="Ross M."/>
            <person name="Santibanez J."/>
            <person name="Aqrawi P."/>
            <person name="Gross S."/>
            <person name="Joshi V."/>
            <person name="Fowler G."/>
            <person name="Nazareth L."/>
            <person name="Reid J."/>
            <person name="Worley K."/>
            <person name="Petrosino J."/>
            <person name="Highlander S."/>
            <person name="Gibbs R."/>
        </authorList>
    </citation>
    <scope>NUCLEOTIDE SEQUENCE [LARGE SCALE GENOMIC DNA]</scope>
    <source>
        <strain evidence="1 2">ATCC 25976</strain>
    </source>
</reference>
<sequence length="40" mass="4633">MAVGIPSNKKINVKNNQLLLYIMGKKKNLKFLILIIKNFM</sequence>